<reference evidence="3" key="1">
    <citation type="journal article" date="2018" name="DNA Res.">
        <title>Multiple hybrid de novo genome assembly of finger millet, an orphan allotetraploid crop.</title>
        <authorList>
            <person name="Hatakeyama M."/>
            <person name="Aluri S."/>
            <person name="Balachadran M.T."/>
            <person name="Sivarajan S.R."/>
            <person name="Patrignani A."/>
            <person name="Gruter S."/>
            <person name="Poveda L."/>
            <person name="Shimizu-Inatsugi R."/>
            <person name="Baeten J."/>
            <person name="Francoijs K.J."/>
            <person name="Nataraja K.N."/>
            <person name="Reddy Y.A.N."/>
            <person name="Phadnis S."/>
            <person name="Ravikumar R.L."/>
            <person name="Schlapbach R."/>
            <person name="Sreeman S.M."/>
            <person name="Shimizu K.K."/>
        </authorList>
    </citation>
    <scope>NUCLEOTIDE SEQUENCE</scope>
</reference>
<reference evidence="3" key="2">
    <citation type="submission" date="2021-12" db="EMBL/GenBank/DDBJ databases">
        <title>Resequencing data analysis of finger millet.</title>
        <authorList>
            <person name="Hatakeyama M."/>
            <person name="Aluri S."/>
            <person name="Balachadran M.T."/>
            <person name="Sivarajan S.R."/>
            <person name="Poveda L."/>
            <person name="Shimizu-Inatsugi R."/>
            <person name="Schlapbach R."/>
            <person name="Sreeman S.M."/>
            <person name="Shimizu K.K."/>
        </authorList>
    </citation>
    <scope>NUCLEOTIDE SEQUENCE</scope>
</reference>
<dbReference type="GO" id="GO:0140662">
    <property type="term" value="F:ATP-dependent protein folding chaperone"/>
    <property type="evidence" value="ECO:0007669"/>
    <property type="project" value="InterPro"/>
</dbReference>
<dbReference type="InterPro" id="IPR029047">
    <property type="entry name" value="HSP70_peptide-bd_sf"/>
</dbReference>
<comment type="caution">
    <text evidence="3">The sequence shown here is derived from an EMBL/GenBank/DDBJ whole genome shotgun (WGS) entry which is preliminary data.</text>
</comment>
<evidence type="ECO:0000313" key="3">
    <source>
        <dbReference type="EMBL" id="GJN10747.1"/>
    </source>
</evidence>
<name>A0AAV5DKA8_ELECO</name>
<evidence type="ECO:0000256" key="1">
    <source>
        <dbReference type="ARBA" id="ARBA00022741"/>
    </source>
</evidence>
<dbReference type="GO" id="GO:0005524">
    <property type="term" value="F:ATP binding"/>
    <property type="evidence" value="ECO:0007669"/>
    <property type="project" value="UniProtKB-KW"/>
</dbReference>
<sequence>MIPLSIGFETAKGIFTTVIPRHTRVPTKWMVWMPVWNSCGESLRIGIFLGEHVSVDNNEFLGEVELICNWSSHQGSVDIKLTFEVDENFVVTVTASNGCDQLDGTEDVRKELNVFSVSLPKEVMCKQRILNAVKDALLDWPMHILRIHAHLRNQARYLINSLSDVLTVRKDDLPTDLREDAIKSMDELQIALEGDAIVLKVKILRATLVKSAVLHWMLPSESLRRDYSCYES</sequence>
<dbReference type="EMBL" id="BQKI01000018">
    <property type="protein sequence ID" value="GJN10747.1"/>
    <property type="molecule type" value="Genomic_DNA"/>
</dbReference>
<proteinExistence type="predicted"/>
<dbReference type="SUPFAM" id="SSF100920">
    <property type="entry name" value="Heat shock protein 70kD (HSP70), peptide-binding domain"/>
    <property type="match status" value="1"/>
</dbReference>
<gene>
    <name evidence="3" type="primary">ga28866</name>
    <name evidence="3" type="ORF">PR202_ga28866</name>
</gene>
<evidence type="ECO:0000313" key="4">
    <source>
        <dbReference type="Proteomes" id="UP001054889"/>
    </source>
</evidence>
<protein>
    <submittedName>
        <fullName evidence="3">Uncharacterized protein</fullName>
    </submittedName>
</protein>
<dbReference type="AlphaFoldDB" id="A0AAV5DKA8"/>
<evidence type="ECO:0000256" key="2">
    <source>
        <dbReference type="ARBA" id="ARBA00022840"/>
    </source>
</evidence>
<dbReference type="Gene3D" id="2.60.34.10">
    <property type="entry name" value="Substrate Binding Domain Of DNAk, Chain A, domain 1"/>
    <property type="match status" value="1"/>
</dbReference>
<accession>A0AAV5DKA8</accession>
<organism evidence="3 4">
    <name type="scientific">Eleusine coracana subsp. coracana</name>
    <dbReference type="NCBI Taxonomy" id="191504"/>
    <lineage>
        <taxon>Eukaryota</taxon>
        <taxon>Viridiplantae</taxon>
        <taxon>Streptophyta</taxon>
        <taxon>Embryophyta</taxon>
        <taxon>Tracheophyta</taxon>
        <taxon>Spermatophyta</taxon>
        <taxon>Magnoliopsida</taxon>
        <taxon>Liliopsida</taxon>
        <taxon>Poales</taxon>
        <taxon>Poaceae</taxon>
        <taxon>PACMAD clade</taxon>
        <taxon>Chloridoideae</taxon>
        <taxon>Cynodonteae</taxon>
        <taxon>Eleusininae</taxon>
        <taxon>Eleusine</taxon>
    </lineage>
</organism>
<dbReference type="Proteomes" id="UP001054889">
    <property type="component" value="Unassembled WGS sequence"/>
</dbReference>
<keyword evidence="1" id="KW-0547">Nucleotide-binding</keyword>
<keyword evidence="2" id="KW-0067">ATP-binding</keyword>
<keyword evidence="4" id="KW-1185">Reference proteome</keyword>
<dbReference type="Pfam" id="PF00012">
    <property type="entry name" value="HSP70"/>
    <property type="match status" value="1"/>
</dbReference>
<dbReference type="InterPro" id="IPR013126">
    <property type="entry name" value="Hsp_70_fam"/>
</dbReference>